<dbReference type="Proteomes" id="UP000073601">
    <property type="component" value="Unassembled WGS sequence"/>
</dbReference>
<protein>
    <submittedName>
        <fullName evidence="2">Uncharacterized protein</fullName>
    </submittedName>
</protein>
<evidence type="ECO:0000256" key="1">
    <source>
        <dbReference type="SAM" id="Phobius"/>
    </source>
</evidence>
<accession>A0A128F8P1</accession>
<name>A0A128F8P1_9GAMM</name>
<keyword evidence="1" id="KW-0472">Membrane</keyword>
<proteinExistence type="predicted"/>
<gene>
    <name evidence="2" type="ORF">GMA8713_02500</name>
</gene>
<keyword evidence="1" id="KW-1133">Transmembrane helix</keyword>
<keyword evidence="3" id="KW-1185">Reference proteome</keyword>
<evidence type="ECO:0000313" key="3">
    <source>
        <dbReference type="Proteomes" id="UP000073601"/>
    </source>
</evidence>
<reference evidence="3" key="1">
    <citation type="submission" date="2016-02" db="EMBL/GenBank/DDBJ databases">
        <authorList>
            <person name="Rodrigo-Torres Lidia"/>
            <person name="Arahal R.David."/>
        </authorList>
    </citation>
    <scope>NUCLEOTIDE SEQUENCE [LARGE SCALE GENOMIC DNA]</scope>
    <source>
        <strain evidence="3">CECT 8713</strain>
    </source>
</reference>
<dbReference type="EMBL" id="FIZY01000021">
    <property type="protein sequence ID" value="CZF83149.1"/>
    <property type="molecule type" value="Genomic_DNA"/>
</dbReference>
<evidence type="ECO:0000313" key="2">
    <source>
        <dbReference type="EMBL" id="CZF83149.1"/>
    </source>
</evidence>
<keyword evidence="1" id="KW-0812">Transmembrane</keyword>
<dbReference type="AlphaFoldDB" id="A0A128F8P1"/>
<feature type="transmembrane region" description="Helical" evidence="1">
    <location>
        <begin position="17"/>
        <end position="34"/>
    </location>
</feature>
<organism evidence="2 3">
    <name type="scientific">Grimontia marina</name>
    <dbReference type="NCBI Taxonomy" id="646534"/>
    <lineage>
        <taxon>Bacteria</taxon>
        <taxon>Pseudomonadati</taxon>
        <taxon>Pseudomonadota</taxon>
        <taxon>Gammaproteobacteria</taxon>
        <taxon>Vibrionales</taxon>
        <taxon>Vibrionaceae</taxon>
        <taxon>Grimontia</taxon>
    </lineage>
</organism>
<sequence>MSDPITKANLQFEKLPFWYHCFSIAVFLIPYVSIEFSI</sequence>